<dbReference type="PANTHER" id="PTHR24305:SF210">
    <property type="entry name" value="CYTOCHROME P450 MONOOXYGENASE ASQL-RELATED"/>
    <property type="match status" value="1"/>
</dbReference>
<dbReference type="PANTHER" id="PTHR24305">
    <property type="entry name" value="CYTOCHROME P450"/>
    <property type="match status" value="1"/>
</dbReference>
<feature type="transmembrane region" description="Helical" evidence="8">
    <location>
        <begin position="27"/>
        <end position="47"/>
    </location>
</feature>
<evidence type="ECO:0000256" key="8">
    <source>
        <dbReference type="SAM" id="Phobius"/>
    </source>
</evidence>
<keyword evidence="10" id="KW-1185">Reference proteome</keyword>
<dbReference type="Pfam" id="PF00067">
    <property type="entry name" value="p450"/>
    <property type="match status" value="1"/>
</dbReference>
<protein>
    <submittedName>
        <fullName evidence="9">Cytochrome P450 monooxygenase</fullName>
    </submittedName>
</protein>
<evidence type="ECO:0000256" key="1">
    <source>
        <dbReference type="ARBA" id="ARBA00001971"/>
    </source>
</evidence>
<comment type="similarity">
    <text evidence="2 7">Belongs to the cytochrome P450 family.</text>
</comment>
<keyword evidence="8" id="KW-0472">Membrane</keyword>
<evidence type="ECO:0000256" key="7">
    <source>
        <dbReference type="RuleBase" id="RU000461"/>
    </source>
</evidence>
<comment type="caution">
    <text evidence="9">The sequence shown here is derived from an EMBL/GenBank/DDBJ whole genome shotgun (WGS) entry which is preliminary data.</text>
</comment>
<keyword evidence="7" id="KW-0560">Oxidoreductase</keyword>
<dbReference type="Proteomes" id="UP000076552">
    <property type="component" value="Unassembled WGS sequence"/>
</dbReference>
<dbReference type="GO" id="GO:0016705">
    <property type="term" value="F:oxidoreductase activity, acting on paired donors, with incorporation or reduction of molecular oxygen"/>
    <property type="evidence" value="ECO:0007669"/>
    <property type="project" value="InterPro"/>
</dbReference>
<dbReference type="SUPFAM" id="SSF48264">
    <property type="entry name" value="Cytochrome P450"/>
    <property type="match status" value="1"/>
</dbReference>
<evidence type="ECO:0000256" key="3">
    <source>
        <dbReference type="ARBA" id="ARBA00022617"/>
    </source>
</evidence>
<sequence length="532" mass="60024">MDTIVTSLAKSHSLLRDAKDALPKDSLLWVTSAVTVTFTLVILARIIKARFIHPLRKFPGPFLNSVSSLPAAYLVYRGNQPQSFKKLHEKYGPVVRTGPNELSFIGADAWEDIYGIQKVGLNFQKDPSWLAVVSPKDGQTGLSLAPPETHTRQRNALGATFLNEALLSQEHIIQGHVDKFMEVIKRHIAENKAIDLSHWYGYATFDVIGDVIFAEPFGCLDESEETQWMRAINDIFKSGAWEQAFGQLAGVGTLLHKLMVKFLIPNELKSWRLKHLSKATEKTRRRMATPNPAHPDMVAHILKNNQTRKARLSDTEIILNMVQFISAGSETTASLLAGWTYFIVANPHVYKRVVAEVREAFNAKEEITWTSVGKLKYLEATLHEALRLTSPAPCNQHRVVPPAGQGKVIDGHYVPPGTTVAVAPWVAERHPDNFTDPETFEPERWLGAERYKNDKLHASQPFGLGVRACIGKNLSYFEARLMMGHLLWHFDFAFEETKSAQAALRKWETADMLVWHVWDKPPLMVQFSEVHR</sequence>
<reference evidence="9 10" key="1">
    <citation type="submission" date="2015-06" db="EMBL/GenBank/DDBJ databases">
        <title>Survival trade-offs in plant roots during colonization by closely related pathogenic and mutualistic fungi.</title>
        <authorList>
            <person name="Hacquard S."/>
            <person name="Kracher B."/>
            <person name="Hiruma K."/>
            <person name="Weinman A."/>
            <person name="Muench P."/>
            <person name="Garrido Oter R."/>
            <person name="Ver Loren van Themaat E."/>
            <person name="Dallerey J.-F."/>
            <person name="Damm U."/>
            <person name="Henrissat B."/>
            <person name="Lespinet O."/>
            <person name="Thon M."/>
            <person name="Kemen E."/>
            <person name="McHardy A.C."/>
            <person name="Schulze-Lefert P."/>
            <person name="O'Connell R.J."/>
        </authorList>
    </citation>
    <scope>NUCLEOTIDE SEQUENCE [LARGE SCALE GENOMIC DNA]</scope>
    <source>
        <strain evidence="9 10">0861</strain>
    </source>
</reference>
<name>A0A166N1N1_9PEZI</name>
<proteinExistence type="inferred from homology"/>
<evidence type="ECO:0000313" key="9">
    <source>
        <dbReference type="EMBL" id="KZL65215.1"/>
    </source>
</evidence>
<keyword evidence="3 6" id="KW-0349">Heme</keyword>
<feature type="binding site" description="axial binding residue" evidence="6">
    <location>
        <position position="469"/>
    </location>
    <ligand>
        <name>heme</name>
        <dbReference type="ChEBI" id="CHEBI:30413"/>
    </ligand>
    <ligandPart>
        <name>Fe</name>
        <dbReference type="ChEBI" id="CHEBI:18248"/>
    </ligandPart>
</feature>
<accession>A0A166N1N1</accession>
<keyword evidence="8" id="KW-1133">Transmembrane helix</keyword>
<evidence type="ECO:0000256" key="5">
    <source>
        <dbReference type="ARBA" id="ARBA00023004"/>
    </source>
</evidence>
<dbReference type="GO" id="GO:0020037">
    <property type="term" value="F:heme binding"/>
    <property type="evidence" value="ECO:0007669"/>
    <property type="project" value="InterPro"/>
</dbReference>
<evidence type="ECO:0000313" key="10">
    <source>
        <dbReference type="Proteomes" id="UP000076552"/>
    </source>
</evidence>
<dbReference type="GO" id="GO:0004497">
    <property type="term" value="F:monooxygenase activity"/>
    <property type="evidence" value="ECO:0007669"/>
    <property type="project" value="UniProtKB-KW"/>
</dbReference>
<dbReference type="PRINTS" id="PR00385">
    <property type="entry name" value="P450"/>
</dbReference>
<dbReference type="InterPro" id="IPR050121">
    <property type="entry name" value="Cytochrome_P450_monoxygenase"/>
</dbReference>
<dbReference type="InterPro" id="IPR001128">
    <property type="entry name" value="Cyt_P450"/>
</dbReference>
<keyword evidence="4 6" id="KW-0479">Metal-binding</keyword>
<keyword evidence="7 9" id="KW-0503">Monooxygenase</keyword>
<organism evidence="9 10">
    <name type="scientific">Colletotrichum tofieldiae</name>
    <dbReference type="NCBI Taxonomy" id="708197"/>
    <lineage>
        <taxon>Eukaryota</taxon>
        <taxon>Fungi</taxon>
        <taxon>Dikarya</taxon>
        <taxon>Ascomycota</taxon>
        <taxon>Pezizomycotina</taxon>
        <taxon>Sordariomycetes</taxon>
        <taxon>Hypocreomycetidae</taxon>
        <taxon>Glomerellales</taxon>
        <taxon>Glomerellaceae</taxon>
        <taxon>Colletotrichum</taxon>
        <taxon>Colletotrichum spaethianum species complex</taxon>
    </lineage>
</organism>
<dbReference type="Gene3D" id="1.10.630.10">
    <property type="entry name" value="Cytochrome P450"/>
    <property type="match status" value="1"/>
</dbReference>
<dbReference type="EMBL" id="LFIV01000232">
    <property type="protein sequence ID" value="KZL65215.1"/>
    <property type="molecule type" value="Genomic_DNA"/>
</dbReference>
<dbReference type="PROSITE" id="PS00086">
    <property type="entry name" value="CYTOCHROME_P450"/>
    <property type="match status" value="1"/>
</dbReference>
<dbReference type="PRINTS" id="PR00463">
    <property type="entry name" value="EP450I"/>
</dbReference>
<dbReference type="InterPro" id="IPR002401">
    <property type="entry name" value="Cyt_P450_E_grp-I"/>
</dbReference>
<dbReference type="AlphaFoldDB" id="A0A166N1N1"/>
<keyword evidence="5 6" id="KW-0408">Iron</keyword>
<evidence type="ECO:0000256" key="6">
    <source>
        <dbReference type="PIRSR" id="PIRSR602401-1"/>
    </source>
</evidence>
<gene>
    <name evidence="9" type="ORF">CT0861_04759</name>
</gene>
<dbReference type="STRING" id="708197.A0A166N1N1"/>
<comment type="cofactor">
    <cofactor evidence="1 6">
        <name>heme</name>
        <dbReference type="ChEBI" id="CHEBI:30413"/>
    </cofactor>
</comment>
<keyword evidence="8" id="KW-0812">Transmembrane</keyword>
<dbReference type="InterPro" id="IPR036396">
    <property type="entry name" value="Cyt_P450_sf"/>
</dbReference>
<dbReference type="CDD" id="cd11058">
    <property type="entry name" value="CYP60B-like"/>
    <property type="match status" value="1"/>
</dbReference>
<dbReference type="InterPro" id="IPR017972">
    <property type="entry name" value="Cyt_P450_CS"/>
</dbReference>
<evidence type="ECO:0000256" key="2">
    <source>
        <dbReference type="ARBA" id="ARBA00010617"/>
    </source>
</evidence>
<evidence type="ECO:0000256" key="4">
    <source>
        <dbReference type="ARBA" id="ARBA00022723"/>
    </source>
</evidence>
<dbReference type="GO" id="GO:0005506">
    <property type="term" value="F:iron ion binding"/>
    <property type="evidence" value="ECO:0007669"/>
    <property type="project" value="InterPro"/>
</dbReference>